<evidence type="ECO:0000313" key="1">
    <source>
        <dbReference type="EMBL" id="MCO6395074.1"/>
    </source>
</evidence>
<protein>
    <submittedName>
        <fullName evidence="1">Uncharacterized protein</fullName>
    </submittedName>
</protein>
<accession>A0AAW5HUA1</accession>
<dbReference type="AlphaFoldDB" id="A0AAW5HUA1"/>
<reference evidence="1 2" key="1">
    <citation type="submission" date="2021-01" db="EMBL/GenBank/DDBJ databases">
        <title>Identification and Characterization of Corynebacterium sp.</title>
        <authorList>
            <person name="Luo Q."/>
            <person name="Qu P."/>
            <person name="Chen Q."/>
        </authorList>
    </citation>
    <scope>NUCLEOTIDE SEQUENCE [LARGE SCALE GENOMIC DNA]</scope>
    <source>
        <strain evidence="1 2">MC-18</strain>
    </source>
</reference>
<sequence>METPQGLNALLHNGRRPGIVDALAGVVDQTVADQSGLTGMALRSAIAGVKKVDARILHKGINTVLPQLLEQLNPRWEDYKNSDHAAFGEYLAQHEDDVVTELVSLGDNLRDSMPAGVQKIYATFRSKAAKIVGPALPRIGEVVEKQMEG</sequence>
<dbReference type="RefSeq" id="WP_070478304.1">
    <property type="nucleotide sequence ID" value="NZ_JAEUWV010000015.1"/>
</dbReference>
<dbReference type="InterPro" id="IPR054211">
    <property type="entry name" value="DUF6918"/>
</dbReference>
<proteinExistence type="predicted"/>
<dbReference type="EMBL" id="JAEUWV010000015">
    <property type="protein sequence ID" value="MCO6395074.1"/>
    <property type="molecule type" value="Genomic_DNA"/>
</dbReference>
<name>A0AAW5HUA1_9CORY</name>
<keyword evidence="2" id="KW-1185">Reference proteome</keyword>
<evidence type="ECO:0000313" key="2">
    <source>
        <dbReference type="Proteomes" id="UP001205920"/>
    </source>
</evidence>
<organism evidence="1 2">
    <name type="scientific">Corynebacterium lipophilum</name>
    <dbReference type="NCBI Taxonomy" id="2804918"/>
    <lineage>
        <taxon>Bacteria</taxon>
        <taxon>Bacillati</taxon>
        <taxon>Actinomycetota</taxon>
        <taxon>Actinomycetes</taxon>
        <taxon>Mycobacteriales</taxon>
        <taxon>Corynebacteriaceae</taxon>
        <taxon>Corynebacterium</taxon>
    </lineage>
</organism>
<dbReference type="Pfam" id="PF21893">
    <property type="entry name" value="DUF6918"/>
    <property type="match status" value="1"/>
</dbReference>
<gene>
    <name evidence="1" type="ORF">JMN37_08860</name>
</gene>
<comment type="caution">
    <text evidence="1">The sequence shown here is derived from an EMBL/GenBank/DDBJ whole genome shotgun (WGS) entry which is preliminary data.</text>
</comment>
<dbReference type="Proteomes" id="UP001205920">
    <property type="component" value="Unassembled WGS sequence"/>
</dbReference>